<evidence type="ECO:0000256" key="4">
    <source>
        <dbReference type="PROSITE-ProRule" id="PRU00175"/>
    </source>
</evidence>
<evidence type="ECO:0000256" key="1">
    <source>
        <dbReference type="ARBA" id="ARBA00022723"/>
    </source>
</evidence>
<dbReference type="GO" id="GO:0140082">
    <property type="term" value="F:SUMO-ubiquitin ligase activity"/>
    <property type="evidence" value="ECO:0007669"/>
    <property type="project" value="TreeGrafter"/>
</dbReference>
<accession>A0A9R0JDV3</accession>
<evidence type="ECO:0000313" key="8">
    <source>
        <dbReference type="RefSeq" id="XP_021864695.1"/>
    </source>
</evidence>
<keyword evidence="1" id="KW-0479">Metal-binding</keyword>
<organism evidence="6 8">
    <name type="scientific">Spinacia oleracea</name>
    <name type="common">Spinach</name>
    <dbReference type="NCBI Taxonomy" id="3562"/>
    <lineage>
        <taxon>Eukaryota</taxon>
        <taxon>Viridiplantae</taxon>
        <taxon>Streptophyta</taxon>
        <taxon>Embryophyta</taxon>
        <taxon>Tracheophyta</taxon>
        <taxon>Spermatophyta</taxon>
        <taxon>Magnoliopsida</taxon>
        <taxon>eudicotyledons</taxon>
        <taxon>Gunneridae</taxon>
        <taxon>Pentapetalae</taxon>
        <taxon>Caryophyllales</taxon>
        <taxon>Chenopodiaceae</taxon>
        <taxon>Chenopodioideae</taxon>
        <taxon>Anserineae</taxon>
        <taxon>Spinacia</taxon>
    </lineage>
</organism>
<proteinExistence type="predicted"/>
<feature type="domain" description="RING-type" evidence="5">
    <location>
        <begin position="154"/>
        <end position="192"/>
    </location>
</feature>
<keyword evidence="3" id="KW-0862">Zinc</keyword>
<keyword evidence="2 4" id="KW-0863">Zinc-finger</keyword>
<dbReference type="RefSeq" id="XP_021864695.1">
    <property type="nucleotide sequence ID" value="XM_022009003.1"/>
</dbReference>
<dbReference type="KEGG" id="soe:110803476"/>
<dbReference type="SMART" id="SM00184">
    <property type="entry name" value="RING"/>
    <property type="match status" value="1"/>
</dbReference>
<dbReference type="InterPro" id="IPR001841">
    <property type="entry name" value="Znf_RING"/>
</dbReference>
<dbReference type="GO" id="GO:0061630">
    <property type="term" value="F:ubiquitin protein ligase activity"/>
    <property type="evidence" value="ECO:0007669"/>
    <property type="project" value="InterPro"/>
</dbReference>
<evidence type="ECO:0000256" key="3">
    <source>
        <dbReference type="ARBA" id="ARBA00022833"/>
    </source>
</evidence>
<sequence length="209" mass="22990">MSTRSASRNSQIRKMVLDVDLNVPPANFGEVGTSSHVAPVVAPVQAEQQRSVPQVVPIDVDSLDDDVVLCSPRAFAEAKNNSRRNQTRTNVVDIDRESSTRNAANQRNKRQRISTTLPIINCESYVISSGFPAQKRSVVPQPPPPPPPEPTFSCPVCISPLVEEVTTKCGHIFCRACIKKAISSQGKCPTCRRKVTLKDTIRIYLPTTR</sequence>
<reference evidence="7 8" key="2">
    <citation type="submission" date="2025-04" db="UniProtKB">
        <authorList>
            <consortium name="RefSeq"/>
        </authorList>
    </citation>
    <scope>IDENTIFICATION</scope>
</reference>
<dbReference type="GO" id="GO:0008270">
    <property type="term" value="F:zinc ion binding"/>
    <property type="evidence" value="ECO:0007669"/>
    <property type="project" value="UniProtKB-KW"/>
</dbReference>
<evidence type="ECO:0000256" key="2">
    <source>
        <dbReference type="ARBA" id="ARBA00022771"/>
    </source>
</evidence>
<dbReference type="SUPFAM" id="SSF57850">
    <property type="entry name" value="RING/U-box"/>
    <property type="match status" value="1"/>
</dbReference>
<dbReference type="AlphaFoldDB" id="A0A9R0JDV3"/>
<evidence type="ECO:0000313" key="6">
    <source>
        <dbReference type="Proteomes" id="UP000813463"/>
    </source>
</evidence>
<dbReference type="Pfam" id="PF00097">
    <property type="entry name" value="zf-C3HC4"/>
    <property type="match status" value="1"/>
</dbReference>
<dbReference type="GO" id="GO:0032183">
    <property type="term" value="F:SUMO binding"/>
    <property type="evidence" value="ECO:0000318"/>
    <property type="project" value="GO_Central"/>
</dbReference>
<name>A0A9R0JDV3_SPIOL</name>
<dbReference type="InterPro" id="IPR013083">
    <property type="entry name" value="Znf_RING/FYVE/PHD"/>
</dbReference>
<evidence type="ECO:0000259" key="5">
    <source>
        <dbReference type="PROSITE" id="PS50089"/>
    </source>
</evidence>
<gene>
    <name evidence="7 8" type="primary">LOC110803476</name>
</gene>
<dbReference type="InterPro" id="IPR049627">
    <property type="entry name" value="SLX8"/>
</dbReference>
<dbReference type="GO" id="GO:0033768">
    <property type="term" value="C:SUMO-targeted ubiquitin ligase complex"/>
    <property type="evidence" value="ECO:0007669"/>
    <property type="project" value="TreeGrafter"/>
</dbReference>
<dbReference type="GO" id="GO:0005634">
    <property type="term" value="C:nucleus"/>
    <property type="evidence" value="ECO:0000318"/>
    <property type="project" value="GO_Central"/>
</dbReference>
<dbReference type="PANTHER" id="PTHR47094">
    <property type="entry name" value="ELFLESS, ISOFORM B"/>
    <property type="match status" value="1"/>
</dbReference>
<dbReference type="Gene3D" id="3.30.40.10">
    <property type="entry name" value="Zinc/RING finger domain, C3HC4 (zinc finger)"/>
    <property type="match status" value="1"/>
</dbReference>
<dbReference type="GeneID" id="110803476"/>
<dbReference type="PROSITE" id="PS00518">
    <property type="entry name" value="ZF_RING_1"/>
    <property type="match status" value="1"/>
</dbReference>
<evidence type="ECO:0000313" key="7">
    <source>
        <dbReference type="RefSeq" id="XP_021864688.1"/>
    </source>
</evidence>
<protein>
    <submittedName>
        <fullName evidence="7 8">E3 ubiquitin-protein ligase RNF4</fullName>
    </submittedName>
</protein>
<dbReference type="InterPro" id="IPR017907">
    <property type="entry name" value="Znf_RING_CS"/>
</dbReference>
<reference evidence="6" key="1">
    <citation type="journal article" date="2021" name="Nat. Commun.">
        <title>Genomic analyses provide insights into spinach domestication and the genetic basis of agronomic traits.</title>
        <authorList>
            <person name="Cai X."/>
            <person name="Sun X."/>
            <person name="Xu C."/>
            <person name="Sun H."/>
            <person name="Wang X."/>
            <person name="Ge C."/>
            <person name="Zhang Z."/>
            <person name="Wang Q."/>
            <person name="Fei Z."/>
            <person name="Jiao C."/>
            <person name="Wang Q."/>
        </authorList>
    </citation>
    <scope>NUCLEOTIDE SEQUENCE [LARGE SCALE GENOMIC DNA]</scope>
    <source>
        <strain evidence="6">cv. Varoflay</strain>
    </source>
</reference>
<dbReference type="InterPro" id="IPR018957">
    <property type="entry name" value="Znf_C3HC4_RING-type"/>
</dbReference>
<dbReference type="PANTHER" id="PTHR47094:SF1">
    <property type="entry name" value="RING-TYPE E3 UBIQUITIN TRANSFERASE"/>
    <property type="match status" value="1"/>
</dbReference>
<dbReference type="GO" id="GO:0006511">
    <property type="term" value="P:ubiquitin-dependent protein catabolic process"/>
    <property type="evidence" value="ECO:0000318"/>
    <property type="project" value="GO_Central"/>
</dbReference>
<dbReference type="RefSeq" id="XP_021864688.1">
    <property type="nucleotide sequence ID" value="XM_022008996.1"/>
</dbReference>
<keyword evidence="6" id="KW-1185">Reference proteome</keyword>
<dbReference type="PROSITE" id="PS50089">
    <property type="entry name" value="ZF_RING_2"/>
    <property type="match status" value="1"/>
</dbReference>
<dbReference type="OrthoDB" id="6105938at2759"/>
<dbReference type="Proteomes" id="UP000813463">
    <property type="component" value="Chromosome 1"/>
</dbReference>